<accession>A0AAD5UYI4</accession>
<reference evidence="1" key="1">
    <citation type="submission" date="2022-07" db="EMBL/GenBank/DDBJ databases">
        <title>Genome Sequence of Physisporinus lineatus.</title>
        <authorList>
            <person name="Buettner E."/>
        </authorList>
    </citation>
    <scope>NUCLEOTIDE SEQUENCE</scope>
    <source>
        <strain evidence="1">VT162</strain>
    </source>
</reference>
<protein>
    <submittedName>
        <fullName evidence="1">Uncharacterized protein</fullName>
    </submittedName>
</protein>
<dbReference type="Proteomes" id="UP001212997">
    <property type="component" value="Unassembled WGS sequence"/>
</dbReference>
<evidence type="ECO:0000313" key="2">
    <source>
        <dbReference type="Proteomes" id="UP001212997"/>
    </source>
</evidence>
<evidence type="ECO:0000313" key="1">
    <source>
        <dbReference type="EMBL" id="KAJ3481220.1"/>
    </source>
</evidence>
<proteinExistence type="predicted"/>
<dbReference type="EMBL" id="JANAWD010000333">
    <property type="protein sequence ID" value="KAJ3481220.1"/>
    <property type="molecule type" value="Genomic_DNA"/>
</dbReference>
<comment type="caution">
    <text evidence="1">The sequence shown here is derived from an EMBL/GenBank/DDBJ whole genome shotgun (WGS) entry which is preliminary data.</text>
</comment>
<organism evidence="1 2">
    <name type="scientific">Meripilus lineatus</name>
    <dbReference type="NCBI Taxonomy" id="2056292"/>
    <lineage>
        <taxon>Eukaryota</taxon>
        <taxon>Fungi</taxon>
        <taxon>Dikarya</taxon>
        <taxon>Basidiomycota</taxon>
        <taxon>Agaricomycotina</taxon>
        <taxon>Agaricomycetes</taxon>
        <taxon>Polyporales</taxon>
        <taxon>Meripilaceae</taxon>
        <taxon>Meripilus</taxon>
    </lineage>
</organism>
<dbReference type="AlphaFoldDB" id="A0AAD5UYI4"/>
<name>A0AAD5UYI4_9APHY</name>
<keyword evidence="2" id="KW-1185">Reference proteome</keyword>
<dbReference type="InterPro" id="IPR032675">
    <property type="entry name" value="LRR_dom_sf"/>
</dbReference>
<sequence>MFTKPQANKFISTITASPHLGAYVRELELRLGGQHQDWIYTVTRDLPSPLVNLDHLVYEEIPVLHPLFFNFSPRFDTVASLTLKYMKAWSFRDIVRLLNGCSNLEKLTVHRCEWRSPSPFYYRAPKWTEYMRPIPSSFHLDCPGLDGAYASDFLRWLVRRHETDPLHEFLFQCDRLPIRSRHLHDLVHQSSRTLTSLELRFDPVDEDSDHEAPEHDKSWLTAIASCINLRNFGMMLSSPETTSWLLGSLSSALPGSLCNFALHFWDYDSERIFLDEKARDLQEILS</sequence>
<gene>
    <name evidence="1" type="ORF">NLI96_g7807</name>
</gene>
<dbReference type="Gene3D" id="3.80.10.10">
    <property type="entry name" value="Ribonuclease Inhibitor"/>
    <property type="match status" value="1"/>
</dbReference>